<dbReference type="Proteomes" id="UP000186074">
    <property type="component" value="Chromosome"/>
</dbReference>
<dbReference type="EMBL" id="CP019070">
    <property type="protein sequence ID" value="APW66502.1"/>
    <property type="molecule type" value="Genomic_DNA"/>
</dbReference>
<organism evidence="5 6">
    <name type="scientific">Poseidonibacter parvus</name>
    <dbReference type="NCBI Taxonomy" id="1850254"/>
    <lineage>
        <taxon>Bacteria</taxon>
        <taxon>Pseudomonadati</taxon>
        <taxon>Campylobacterota</taxon>
        <taxon>Epsilonproteobacteria</taxon>
        <taxon>Campylobacterales</taxon>
        <taxon>Arcobacteraceae</taxon>
        <taxon>Poseidonibacter</taxon>
    </lineage>
</organism>
<dbReference type="CDD" id="cd13542">
    <property type="entry name" value="PBP2_FutA1_ilke"/>
    <property type="match status" value="1"/>
</dbReference>
<dbReference type="PANTHER" id="PTHR30006:SF15">
    <property type="entry name" value="IRON-UTILIZATION PERIPLASMIC PROTEIN"/>
    <property type="match status" value="1"/>
</dbReference>
<dbReference type="GO" id="GO:0046872">
    <property type="term" value="F:metal ion binding"/>
    <property type="evidence" value="ECO:0007669"/>
    <property type="project" value="UniProtKB-KW"/>
</dbReference>
<dbReference type="PANTHER" id="PTHR30006">
    <property type="entry name" value="THIAMINE-BINDING PERIPLASMIC PROTEIN-RELATED"/>
    <property type="match status" value="1"/>
</dbReference>
<protein>
    <submittedName>
        <fullName evidence="5">Fe(3+) ABC transporter substrate-binding protein</fullName>
    </submittedName>
</protein>
<feature type="chain" id="PRO_5012817503" evidence="4">
    <location>
        <begin position="21"/>
        <end position="334"/>
    </location>
</feature>
<comment type="similarity">
    <text evidence="1">Belongs to the bacterial solute-binding protein 1 family.</text>
</comment>
<dbReference type="SUPFAM" id="SSF53850">
    <property type="entry name" value="Periplasmic binding protein-like II"/>
    <property type="match status" value="1"/>
</dbReference>
<keyword evidence="6" id="KW-1185">Reference proteome</keyword>
<sequence>MIKKLALSAIILTSSLIASNNVNVYSSRHYDTDKQLFKMFEKNTGIKVKVIQAKDDALIKRMESEGKNSPADVFITVDAARIQRATEKKLFQPIQSDFLVKNIDSKLRDKDNQWFALTKRARMVTVRKDSKLSNSIKTYEELADPKYKGQIMVRSSSNVYNQSLMAAMIKHHGVEYATTWAKGVVANMARDPKGSDRDQARGINAGLGSIAIMNTYYLGKLANGSLSDKEVVENVNVIFPKFENGGTHVNISAAGVARYAKNKENAIKFIEFLLSKEAQEVFAKGNYEYPIIKGAEISPLVASWGKIQDDNVTINDLGKFNKDAVKALDVAGWK</sequence>
<feature type="binding site" evidence="3">
    <location>
        <position position="217"/>
    </location>
    <ligand>
        <name>Fe cation</name>
        <dbReference type="ChEBI" id="CHEBI:24875"/>
    </ligand>
</feature>
<dbReference type="AlphaFoldDB" id="A0A1P8KPG8"/>
<feature type="binding site" evidence="3">
    <location>
        <position position="29"/>
    </location>
    <ligand>
        <name>Fe cation</name>
        <dbReference type="ChEBI" id="CHEBI:24875"/>
    </ligand>
</feature>
<keyword evidence="2 4" id="KW-0732">Signal</keyword>
<dbReference type="RefSeq" id="WP_076088345.1">
    <property type="nucleotide sequence ID" value="NZ_CP019070.1"/>
</dbReference>
<feature type="binding site" evidence="3">
    <location>
        <position position="216"/>
    </location>
    <ligand>
        <name>Fe cation</name>
        <dbReference type="ChEBI" id="CHEBI:24875"/>
    </ligand>
</feature>
<evidence type="ECO:0000313" key="6">
    <source>
        <dbReference type="Proteomes" id="UP000186074"/>
    </source>
</evidence>
<keyword evidence="3" id="KW-0408">Iron</keyword>
<dbReference type="GO" id="GO:0030288">
    <property type="term" value="C:outer membrane-bounded periplasmic space"/>
    <property type="evidence" value="ECO:0007669"/>
    <property type="project" value="TreeGrafter"/>
</dbReference>
<keyword evidence="3" id="KW-0479">Metal-binding</keyword>
<dbReference type="Pfam" id="PF13343">
    <property type="entry name" value="SBP_bac_6"/>
    <property type="match status" value="1"/>
</dbReference>
<gene>
    <name evidence="5" type="ORF">LPB137_11915</name>
</gene>
<dbReference type="PIRSF" id="PIRSF002825">
    <property type="entry name" value="CfbpA"/>
    <property type="match status" value="1"/>
</dbReference>
<name>A0A1P8KPG8_9BACT</name>
<evidence type="ECO:0000313" key="5">
    <source>
        <dbReference type="EMBL" id="APW66502.1"/>
    </source>
</evidence>
<dbReference type="KEGG" id="alp:LPB137_11915"/>
<evidence type="ECO:0000256" key="1">
    <source>
        <dbReference type="ARBA" id="ARBA00008520"/>
    </source>
</evidence>
<dbReference type="InterPro" id="IPR026045">
    <property type="entry name" value="Ferric-bd"/>
</dbReference>
<dbReference type="STRING" id="1850254.LPB137_11915"/>
<feature type="signal peptide" evidence="4">
    <location>
        <begin position="1"/>
        <end position="20"/>
    </location>
</feature>
<accession>A0A1P8KPG8</accession>
<evidence type="ECO:0000256" key="4">
    <source>
        <dbReference type="SAM" id="SignalP"/>
    </source>
</evidence>
<proteinExistence type="inferred from homology"/>
<reference evidence="5 6" key="1">
    <citation type="submission" date="2017-01" db="EMBL/GenBank/DDBJ databases">
        <title>Genome sequencing of Arcobacter sp. LPB0137.</title>
        <authorList>
            <person name="Lee G.-W."/>
            <person name="Yi H."/>
        </authorList>
    </citation>
    <scope>NUCLEOTIDE SEQUENCE [LARGE SCALE GENOMIC DNA]</scope>
    <source>
        <strain evidence="5 6">LPB0137</strain>
    </source>
</reference>
<evidence type="ECO:0000256" key="3">
    <source>
        <dbReference type="PIRSR" id="PIRSR002825-1"/>
    </source>
</evidence>
<evidence type="ECO:0000256" key="2">
    <source>
        <dbReference type="ARBA" id="ARBA00022729"/>
    </source>
</evidence>
<dbReference type="OrthoDB" id="9769567at2"/>
<dbReference type="Gene3D" id="3.40.190.10">
    <property type="entry name" value="Periplasmic binding protein-like II"/>
    <property type="match status" value="2"/>
</dbReference>